<dbReference type="InterPro" id="IPR047789">
    <property type="entry name" value="CU044_5270-like"/>
</dbReference>
<protein>
    <submittedName>
        <fullName evidence="3">CU044_5270 family protein</fullName>
    </submittedName>
</protein>
<dbReference type="NCBIfam" id="NF038083">
    <property type="entry name" value="CU044_5270_fam"/>
    <property type="match status" value="1"/>
</dbReference>
<gene>
    <name evidence="3" type="ORF">HKK74_15480</name>
</gene>
<organism evidence="3 4">
    <name type="scientific">Actinomadura alba</name>
    <dbReference type="NCBI Taxonomy" id="406431"/>
    <lineage>
        <taxon>Bacteria</taxon>
        <taxon>Bacillati</taxon>
        <taxon>Actinomycetota</taxon>
        <taxon>Actinomycetes</taxon>
        <taxon>Streptosporangiales</taxon>
        <taxon>Thermomonosporaceae</taxon>
        <taxon>Actinomadura</taxon>
    </lineage>
</organism>
<feature type="transmembrane region" description="Helical" evidence="2">
    <location>
        <begin position="50"/>
        <end position="70"/>
    </location>
</feature>
<dbReference type="Proteomes" id="UP000805614">
    <property type="component" value="Unassembled WGS sequence"/>
</dbReference>
<reference evidence="3 4" key="1">
    <citation type="submission" date="2020-06" db="EMBL/GenBank/DDBJ databases">
        <title>Actinomadura xiongansis sp. nov., isolated from soil of Baiyangdian.</title>
        <authorList>
            <person name="Zhang X."/>
        </authorList>
    </citation>
    <scope>NUCLEOTIDE SEQUENCE [LARGE SCALE GENOMIC DNA]</scope>
    <source>
        <strain evidence="3 4">HBUM206468</strain>
    </source>
</reference>
<feature type="region of interest" description="Disordered" evidence="1">
    <location>
        <begin position="1"/>
        <end position="22"/>
    </location>
</feature>
<keyword evidence="2" id="KW-0812">Transmembrane</keyword>
<feature type="region of interest" description="Disordered" evidence="1">
    <location>
        <begin position="146"/>
        <end position="181"/>
    </location>
</feature>
<dbReference type="EMBL" id="JABVEC010000010">
    <property type="protein sequence ID" value="MBC6466893.1"/>
    <property type="molecule type" value="Genomic_DNA"/>
</dbReference>
<evidence type="ECO:0000313" key="4">
    <source>
        <dbReference type="Proteomes" id="UP000805614"/>
    </source>
</evidence>
<evidence type="ECO:0000256" key="1">
    <source>
        <dbReference type="SAM" id="MobiDB-lite"/>
    </source>
</evidence>
<dbReference type="RefSeq" id="WP_187243908.1">
    <property type="nucleotide sequence ID" value="NZ_BAAAOK010000027.1"/>
</dbReference>
<name>A0ABR7LQF0_9ACTN</name>
<keyword evidence="2" id="KW-0472">Membrane</keyword>
<sequence>MNEMQMVRDLLTEPPSPPSHVSAEALRSLQDGIAGRRSPASRLGRFRRPAWGLGLAGAVTAAALVATTVVTGPSDQRAEGVAQQEVPGSQTPAVKLDARTVLLAAADRSAGQPDQAGAYWHSAQVSRHYHRTGSATDRYTVYTETRDEGWTPSTPGRDRWGRQKDLGTRPASPADEATWRRAGSPTKFAIEVPVPAKHGERPGGQAKRFVAMAEPRGGGELSHSPLTDGDKVYWLGRNVTMKDLRGLPTDPARLKAWLLRSYAGHGTESTSDKMSSDQWLFVVAGGLIIDMPVTPQVRAAAFRMLAALKSVKAVGPVKDSQGRAGTAVTIVERTKGNGVLEHRLLIDEVGGRALGKDIVIREPAGANANLPAGSLMTSSVVVADEWVDSPPR</sequence>
<keyword evidence="4" id="KW-1185">Reference proteome</keyword>
<proteinExistence type="predicted"/>
<evidence type="ECO:0000313" key="3">
    <source>
        <dbReference type="EMBL" id="MBC6466893.1"/>
    </source>
</evidence>
<comment type="caution">
    <text evidence="3">The sequence shown here is derived from an EMBL/GenBank/DDBJ whole genome shotgun (WGS) entry which is preliminary data.</text>
</comment>
<accession>A0ABR7LQF0</accession>
<feature type="compositionally biased region" description="Basic and acidic residues" evidence="1">
    <location>
        <begin position="156"/>
        <end position="167"/>
    </location>
</feature>
<evidence type="ECO:0000256" key="2">
    <source>
        <dbReference type="SAM" id="Phobius"/>
    </source>
</evidence>
<keyword evidence="2" id="KW-1133">Transmembrane helix</keyword>